<comment type="caution">
    <text evidence="2">The sequence shown here is derived from an EMBL/GenBank/DDBJ whole genome shotgun (WGS) entry which is preliminary data.</text>
</comment>
<keyword evidence="1" id="KW-1133">Transmembrane helix</keyword>
<keyword evidence="3" id="KW-1185">Reference proteome</keyword>
<name>A0AAD9PAC8_RIDPI</name>
<organism evidence="2 3">
    <name type="scientific">Ridgeia piscesae</name>
    <name type="common">Tubeworm</name>
    <dbReference type="NCBI Taxonomy" id="27915"/>
    <lineage>
        <taxon>Eukaryota</taxon>
        <taxon>Metazoa</taxon>
        <taxon>Spiralia</taxon>
        <taxon>Lophotrochozoa</taxon>
        <taxon>Annelida</taxon>
        <taxon>Polychaeta</taxon>
        <taxon>Sedentaria</taxon>
        <taxon>Canalipalpata</taxon>
        <taxon>Sabellida</taxon>
        <taxon>Siboglinidae</taxon>
        <taxon>Ridgeia</taxon>
    </lineage>
</organism>
<dbReference type="EMBL" id="JAODUO010000058">
    <property type="protein sequence ID" value="KAK2191161.1"/>
    <property type="molecule type" value="Genomic_DNA"/>
</dbReference>
<evidence type="ECO:0000256" key="1">
    <source>
        <dbReference type="SAM" id="Phobius"/>
    </source>
</evidence>
<evidence type="ECO:0000313" key="2">
    <source>
        <dbReference type="EMBL" id="KAK2191161.1"/>
    </source>
</evidence>
<reference evidence="2" key="1">
    <citation type="journal article" date="2023" name="Mol. Biol. Evol.">
        <title>Third-Generation Sequencing Reveals the Adaptive Role of the Epigenome in Three Deep-Sea Polychaetes.</title>
        <authorList>
            <person name="Perez M."/>
            <person name="Aroh O."/>
            <person name="Sun Y."/>
            <person name="Lan Y."/>
            <person name="Juniper S.K."/>
            <person name="Young C.R."/>
            <person name="Angers B."/>
            <person name="Qian P.Y."/>
        </authorList>
    </citation>
    <scope>NUCLEOTIDE SEQUENCE</scope>
    <source>
        <strain evidence="2">R07B-5</strain>
    </source>
</reference>
<sequence>MLIRVSFRLTLARSHARSLSPRVFSFVDLCAVTIALLVYFSTLTQSRPPPATMVLASTTTANHPRWHRPCAGSAPVKLGHIWEQYEGRVPTIDTAQHFERIAEKANWLKAKVHTLKSLYVRDRFGDEEFVRELDQMMLDGMPAPTLTERSIFSVDVMATVQKAIENLARGAVFVEQARIDETIYSHEETSYRTHFEDVENQGIYWLMCEMQKFLAASGRWVNSDVTRDIMSIQIRDITTRSNRHVRDYIILRDLQKILYKVNVDFSMLKERVAPRRTSRR</sequence>
<keyword evidence="1" id="KW-0472">Membrane</keyword>
<evidence type="ECO:0000313" key="3">
    <source>
        <dbReference type="Proteomes" id="UP001209878"/>
    </source>
</evidence>
<dbReference type="AlphaFoldDB" id="A0AAD9PAC8"/>
<protein>
    <submittedName>
        <fullName evidence="2">Uncharacterized protein</fullName>
    </submittedName>
</protein>
<dbReference type="Proteomes" id="UP001209878">
    <property type="component" value="Unassembled WGS sequence"/>
</dbReference>
<feature type="transmembrane region" description="Helical" evidence="1">
    <location>
        <begin position="21"/>
        <end position="40"/>
    </location>
</feature>
<keyword evidence="1" id="KW-0812">Transmembrane</keyword>
<proteinExistence type="predicted"/>
<accession>A0AAD9PAC8</accession>
<gene>
    <name evidence="2" type="ORF">NP493_58g05020</name>
</gene>